<dbReference type="Proteomes" id="UP000023152">
    <property type="component" value="Unassembled WGS sequence"/>
</dbReference>
<dbReference type="AlphaFoldDB" id="X6NLU0"/>
<keyword evidence="4" id="KW-1185">Reference proteome</keyword>
<feature type="compositionally biased region" description="Polar residues" evidence="1">
    <location>
        <begin position="264"/>
        <end position="291"/>
    </location>
</feature>
<sequence length="354" mass="40450">MFFPFLEHQGAQTSRKFFCKIKKQGQMSGFPPIALQFPLLAIWICYYLFSTQQLCISSVYDYPRVNYRLLTNIVAGFELCIAIFSIVSYHFPENKLWAVLTLIFRGFTLLFNNLIVYLFVQSSISALFQTINPRNPQSPDWGICLLTLILMANSCLVLLCWVIGFYEGSTFAIFVYNIWLDCAVVAYCVICVIAIKPLHNHVKESIAQVYEYRNAIKLTRDQSNLGVYIYVHVYIYIFIDAEKKSVKMVQKKDPYMAMPASAGNRLTNTSTATDTDNVSTNTDKQGNANAESNANTKSNMNSNNNNNIENNNEELSLQKTAKCHAEIGIDHVFVTRDHYSGRIPRLFKLDFQRT</sequence>
<evidence type="ECO:0000256" key="2">
    <source>
        <dbReference type="SAM" id="Phobius"/>
    </source>
</evidence>
<proteinExistence type="predicted"/>
<evidence type="ECO:0000256" key="1">
    <source>
        <dbReference type="SAM" id="MobiDB-lite"/>
    </source>
</evidence>
<feature type="region of interest" description="Disordered" evidence="1">
    <location>
        <begin position="264"/>
        <end position="310"/>
    </location>
</feature>
<feature type="transmembrane region" description="Helical" evidence="2">
    <location>
        <begin position="171"/>
        <end position="195"/>
    </location>
</feature>
<feature type="transmembrane region" description="Helical" evidence="2">
    <location>
        <begin position="141"/>
        <end position="165"/>
    </location>
</feature>
<feature type="transmembrane region" description="Helical" evidence="2">
    <location>
        <begin position="69"/>
        <end position="91"/>
    </location>
</feature>
<feature type="transmembrane region" description="Helical" evidence="2">
    <location>
        <begin position="30"/>
        <end position="49"/>
    </location>
</feature>
<keyword evidence="2" id="KW-1133">Transmembrane helix</keyword>
<feature type="transmembrane region" description="Helical" evidence="2">
    <location>
        <begin position="97"/>
        <end position="120"/>
    </location>
</feature>
<evidence type="ECO:0000313" key="4">
    <source>
        <dbReference type="Proteomes" id="UP000023152"/>
    </source>
</evidence>
<protein>
    <submittedName>
        <fullName evidence="3">Uncharacterized protein</fullName>
    </submittedName>
</protein>
<keyword evidence="2" id="KW-0812">Transmembrane</keyword>
<organism evidence="3 4">
    <name type="scientific">Reticulomyxa filosa</name>
    <dbReference type="NCBI Taxonomy" id="46433"/>
    <lineage>
        <taxon>Eukaryota</taxon>
        <taxon>Sar</taxon>
        <taxon>Rhizaria</taxon>
        <taxon>Retaria</taxon>
        <taxon>Foraminifera</taxon>
        <taxon>Monothalamids</taxon>
        <taxon>Reticulomyxidae</taxon>
        <taxon>Reticulomyxa</taxon>
    </lineage>
</organism>
<gene>
    <name evidence="3" type="ORF">RFI_10793</name>
</gene>
<dbReference type="EMBL" id="ASPP01007929">
    <property type="protein sequence ID" value="ETO26347.1"/>
    <property type="molecule type" value="Genomic_DNA"/>
</dbReference>
<keyword evidence="2" id="KW-0472">Membrane</keyword>
<comment type="caution">
    <text evidence="3">The sequence shown here is derived from an EMBL/GenBank/DDBJ whole genome shotgun (WGS) entry which is preliminary data.</text>
</comment>
<evidence type="ECO:0000313" key="3">
    <source>
        <dbReference type="EMBL" id="ETO26347.1"/>
    </source>
</evidence>
<name>X6NLU0_RETFI</name>
<reference evidence="3 4" key="1">
    <citation type="journal article" date="2013" name="Curr. Biol.">
        <title>The Genome of the Foraminiferan Reticulomyxa filosa.</title>
        <authorList>
            <person name="Glockner G."/>
            <person name="Hulsmann N."/>
            <person name="Schleicher M."/>
            <person name="Noegel A.A."/>
            <person name="Eichinger L."/>
            <person name="Gallinger C."/>
            <person name="Pawlowski J."/>
            <person name="Sierra R."/>
            <person name="Euteneuer U."/>
            <person name="Pillet L."/>
            <person name="Moustafa A."/>
            <person name="Platzer M."/>
            <person name="Groth M."/>
            <person name="Szafranski K."/>
            <person name="Schliwa M."/>
        </authorList>
    </citation>
    <scope>NUCLEOTIDE SEQUENCE [LARGE SCALE GENOMIC DNA]</scope>
</reference>
<feature type="compositionally biased region" description="Low complexity" evidence="1">
    <location>
        <begin position="292"/>
        <end position="310"/>
    </location>
</feature>
<accession>X6NLU0</accession>